<keyword evidence="3" id="KW-0732">Signal</keyword>
<protein>
    <submittedName>
        <fullName evidence="5">ABC transporter substrate-binding protein</fullName>
    </submittedName>
</protein>
<evidence type="ECO:0000256" key="3">
    <source>
        <dbReference type="ARBA" id="ARBA00022729"/>
    </source>
</evidence>
<evidence type="ECO:0000256" key="4">
    <source>
        <dbReference type="ARBA" id="ARBA00022764"/>
    </source>
</evidence>
<dbReference type="EMBL" id="BOOF01000018">
    <property type="protein sequence ID" value="GIH62803.1"/>
    <property type="molecule type" value="Genomic_DNA"/>
</dbReference>
<dbReference type="Proteomes" id="UP000660454">
    <property type="component" value="Unassembled WGS sequence"/>
</dbReference>
<proteinExistence type="predicted"/>
<gene>
    <name evidence="5" type="ORF">Msi02_36200</name>
</gene>
<evidence type="ECO:0000256" key="2">
    <source>
        <dbReference type="ARBA" id="ARBA00022448"/>
    </source>
</evidence>
<evidence type="ECO:0000313" key="5">
    <source>
        <dbReference type="EMBL" id="GIH62803.1"/>
    </source>
</evidence>
<keyword evidence="6" id="KW-1185">Reference proteome</keyword>
<keyword evidence="4" id="KW-0574">Periplasm</keyword>
<comment type="subcellular location">
    <subcellularLocation>
        <location evidence="1">Periplasm</location>
    </subcellularLocation>
</comment>
<reference evidence="5 6" key="1">
    <citation type="submission" date="2021-01" db="EMBL/GenBank/DDBJ databases">
        <title>Whole genome shotgun sequence of Microbispora siamensis NBRC 104113.</title>
        <authorList>
            <person name="Komaki H."/>
            <person name="Tamura T."/>
        </authorList>
    </citation>
    <scope>NUCLEOTIDE SEQUENCE [LARGE SCALE GENOMIC DNA]</scope>
    <source>
        <strain evidence="5 6">NBRC 104113</strain>
    </source>
</reference>
<name>A0ABQ4GMZ8_9ACTN</name>
<dbReference type="CDD" id="cd13589">
    <property type="entry name" value="PBP2_polyamine_RpCGA009"/>
    <property type="match status" value="1"/>
</dbReference>
<keyword evidence="2" id="KW-0813">Transport</keyword>
<accession>A0ABQ4GMZ8</accession>
<sequence>MTDTGAHGMLSRRTLLIRGGQGLGLLAASGVLSACGGGFSASSSSGGGGGGTTLTVVSFGGDYQKAQAKTMWAPYAAKNGITVKEDGPTDNAKIKAQAESGNPSWDIVVVGNDFGSESDSRWLEPIDYSVVDKSSIVDGYAQTYRVAADIEGTVLAYRSDKTGGAAPTPWADFFDLKKYPGKRTAWKSVGGGIFEIALLADGVAPADLYPIDVDRALKKLSTIKDQLIWWETGAQAQQYLESGEAVMGMVWIARAVLSAANAPITIAWDSWLSQEAYWVVVKGSRNKAEAMKLIAYMTSAGPTAEFTKYQPYGPVSKAAQDQVDPSAKENLPTTHLDTQVKVNDEWWGKNRDSVNDRFQQWLLS</sequence>
<organism evidence="5 6">
    <name type="scientific">Microbispora siamensis</name>
    <dbReference type="NCBI Taxonomy" id="564413"/>
    <lineage>
        <taxon>Bacteria</taxon>
        <taxon>Bacillati</taxon>
        <taxon>Actinomycetota</taxon>
        <taxon>Actinomycetes</taxon>
        <taxon>Streptosporangiales</taxon>
        <taxon>Streptosporangiaceae</taxon>
        <taxon>Microbispora</taxon>
    </lineage>
</organism>
<dbReference type="InterPro" id="IPR006059">
    <property type="entry name" value="SBP"/>
</dbReference>
<dbReference type="Gene3D" id="3.40.190.10">
    <property type="entry name" value="Periplasmic binding protein-like II"/>
    <property type="match status" value="2"/>
</dbReference>
<dbReference type="PANTHER" id="PTHR30006:SF3">
    <property type="entry name" value="THIAMINE-BINDING PERIPLASMIC PROTEIN"/>
    <property type="match status" value="1"/>
</dbReference>
<evidence type="ECO:0000313" key="6">
    <source>
        <dbReference type="Proteomes" id="UP000660454"/>
    </source>
</evidence>
<comment type="caution">
    <text evidence="5">The sequence shown here is derived from an EMBL/GenBank/DDBJ whole genome shotgun (WGS) entry which is preliminary data.</text>
</comment>
<dbReference type="Pfam" id="PF13416">
    <property type="entry name" value="SBP_bac_8"/>
    <property type="match status" value="1"/>
</dbReference>
<dbReference type="SUPFAM" id="SSF53850">
    <property type="entry name" value="Periplasmic binding protein-like II"/>
    <property type="match status" value="1"/>
</dbReference>
<dbReference type="PANTHER" id="PTHR30006">
    <property type="entry name" value="THIAMINE-BINDING PERIPLASMIC PROTEIN-RELATED"/>
    <property type="match status" value="1"/>
</dbReference>
<dbReference type="RefSeq" id="WP_204049403.1">
    <property type="nucleotide sequence ID" value="NZ_BOOF01000018.1"/>
</dbReference>
<evidence type="ECO:0000256" key="1">
    <source>
        <dbReference type="ARBA" id="ARBA00004418"/>
    </source>
</evidence>